<gene>
    <name evidence="1" type="ORF">MAR_034039</name>
</gene>
<reference evidence="1" key="1">
    <citation type="submission" date="2022-11" db="EMBL/GenBank/DDBJ databases">
        <title>Centuries of genome instability and evolution in soft-shell clam transmissible cancer (bioRxiv).</title>
        <authorList>
            <person name="Hart S.F.M."/>
            <person name="Yonemitsu M.A."/>
            <person name="Giersch R.M."/>
            <person name="Beal B.F."/>
            <person name="Arriagada G."/>
            <person name="Davis B.W."/>
            <person name="Ostrander E.A."/>
            <person name="Goff S.P."/>
            <person name="Metzger M.J."/>
        </authorList>
    </citation>
    <scope>NUCLEOTIDE SEQUENCE</scope>
    <source>
        <strain evidence="1">MELC-2E11</strain>
        <tissue evidence="1">Siphon/mantle</tissue>
    </source>
</reference>
<dbReference type="Proteomes" id="UP001164746">
    <property type="component" value="Chromosome 17"/>
</dbReference>
<proteinExistence type="predicted"/>
<name>A0ABY7GDR9_MYAAR</name>
<dbReference type="EMBL" id="CP111028">
    <property type="protein sequence ID" value="WAR31497.1"/>
    <property type="molecule type" value="Genomic_DNA"/>
</dbReference>
<sequence>MDKMVKGRDNRTGNLVSNFNNCKFELKSDSCSCSWDTNDKENTHFYINGDYVAFCTQKFLKNGGSSLIKKYQHLYTSTYTPEGWCLVQIKKMVSDTIRINITSDTNGLKSIAISDNVLTTCTNSTNTYILLDAGATTCNAGAMSAMSSEGFHAALVITGYLFVKLFVSCKIK</sequence>
<accession>A0ABY7GDR9</accession>
<protein>
    <submittedName>
        <fullName evidence="1">Uncharacterized protein</fullName>
    </submittedName>
</protein>
<organism evidence="1 2">
    <name type="scientific">Mya arenaria</name>
    <name type="common">Soft-shell clam</name>
    <dbReference type="NCBI Taxonomy" id="6604"/>
    <lineage>
        <taxon>Eukaryota</taxon>
        <taxon>Metazoa</taxon>
        <taxon>Spiralia</taxon>
        <taxon>Lophotrochozoa</taxon>
        <taxon>Mollusca</taxon>
        <taxon>Bivalvia</taxon>
        <taxon>Autobranchia</taxon>
        <taxon>Heteroconchia</taxon>
        <taxon>Euheterodonta</taxon>
        <taxon>Imparidentia</taxon>
        <taxon>Neoheterodontei</taxon>
        <taxon>Myida</taxon>
        <taxon>Myoidea</taxon>
        <taxon>Myidae</taxon>
        <taxon>Mya</taxon>
    </lineage>
</organism>
<keyword evidence="2" id="KW-1185">Reference proteome</keyword>
<evidence type="ECO:0000313" key="2">
    <source>
        <dbReference type="Proteomes" id="UP001164746"/>
    </source>
</evidence>
<evidence type="ECO:0000313" key="1">
    <source>
        <dbReference type="EMBL" id="WAR31497.1"/>
    </source>
</evidence>